<feature type="region of interest" description="Disordered" evidence="1">
    <location>
        <begin position="91"/>
        <end position="155"/>
    </location>
</feature>
<protein>
    <recommendedName>
        <fullName evidence="4">Helix-turn-helix protein</fullName>
    </recommendedName>
</protein>
<name>A0A3N4VK27_9GAMM</name>
<dbReference type="Proteomes" id="UP000269708">
    <property type="component" value="Unassembled WGS sequence"/>
</dbReference>
<accession>A0A3N4VK27</accession>
<evidence type="ECO:0000256" key="1">
    <source>
        <dbReference type="SAM" id="MobiDB-lite"/>
    </source>
</evidence>
<feature type="region of interest" description="Disordered" evidence="1">
    <location>
        <begin position="246"/>
        <end position="267"/>
    </location>
</feature>
<reference evidence="2 3" key="1">
    <citation type="submission" date="2018-11" db="EMBL/GenBank/DDBJ databases">
        <title>Genomic Encyclopedia of Type Strains, Phase IV (KMG-IV): sequencing the most valuable type-strain genomes for metagenomic binning, comparative biology and taxonomic classification.</title>
        <authorList>
            <person name="Goeker M."/>
        </authorList>
    </citation>
    <scope>NUCLEOTIDE SEQUENCE [LARGE SCALE GENOMIC DNA]</scope>
    <source>
        <strain evidence="2 3">DSM 25623</strain>
    </source>
</reference>
<organism evidence="2 3">
    <name type="scientific">Vulcaniibacterium tengchongense</name>
    <dbReference type="NCBI Taxonomy" id="1273429"/>
    <lineage>
        <taxon>Bacteria</taxon>
        <taxon>Pseudomonadati</taxon>
        <taxon>Pseudomonadota</taxon>
        <taxon>Gammaproteobacteria</taxon>
        <taxon>Lysobacterales</taxon>
        <taxon>Lysobacteraceae</taxon>
        <taxon>Vulcaniibacterium</taxon>
    </lineage>
</organism>
<dbReference type="AlphaFoldDB" id="A0A3N4VK27"/>
<feature type="compositionally biased region" description="Polar residues" evidence="1">
    <location>
        <begin position="105"/>
        <end position="128"/>
    </location>
</feature>
<feature type="compositionally biased region" description="Low complexity" evidence="1">
    <location>
        <begin position="142"/>
        <end position="153"/>
    </location>
</feature>
<feature type="compositionally biased region" description="Basic and acidic residues" evidence="1">
    <location>
        <begin position="246"/>
        <end position="266"/>
    </location>
</feature>
<keyword evidence="3" id="KW-1185">Reference proteome</keyword>
<proteinExistence type="predicted"/>
<dbReference type="EMBL" id="RKQN01000001">
    <property type="protein sequence ID" value="RPE82063.1"/>
    <property type="molecule type" value="Genomic_DNA"/>
</dbReference>
<evidence type="ECO:0008006" key="4">
    <source>
        <dbReference type="Google" id="ProtNLM"/>
    </source>
</evidence>
<evidence type="ECO:0000313" key="2">
    <source>
        <dbReference type="EMBL" id="RPE82063.1"/>
    </source>
</evidence>
<sequence>MIIVRAPRLAQFEVLPHTLLMDDQVSFRARGIAVRLLANMDGYRMSSADLAKQSPNEGRHVILKALRELRDRGYVVWERRQVERGRWTTIVTISDTPTPPHTGVQPLNSGGRSGLQSTNSGEPSSGQPASGRPTSGGRPPRSTNTKTSTKTTTVSAKCDLVMPPQLAEEQRVVVVGILDGLPGAIQQQVLDELAGRFAKTTPPLRDAIWWLTKVADRARRGDYVPNLAIAVEAERRRRAAEAEAIRKRRETEAAAEARRRDPDARAKGIAAMHAARAALIGSDEAAQNNLGTHFPAAEARG</sequence>
<gene>
    <name evidence="2" type="ORF">EDC50_1269</name>
</gene>
<dbReference type="OrthoDB" id="8556561at2"/>
<comment type="caution">
    <text evidence="2">The sequence shown here is derived from an EMBL/GenBank/DDBJ whole genome shotgun (WGS) entry which is preliminary data.</text>
</comment>
<dbReference type="RefSeq" id="WP_123769565.1">
    <property type="nucleotide sequence ID" value="NZ_RKQN01000001.1"/>
</dbReference>
<evidence type="ECO:0000313" key="3">
    <source>
        <dbReference type="Proteomes" id="UP000269708"/>
    </source>
</evidence>